<name>I2GSK1_9BACT</name>
<accession>I2GSK1</accession>
<dbReference type="SUPFAM" id="SSF51695">
    <property type="entry name" value="PLC-like phosphodiesterases"/>
    <property type="match status" value="1"/>
</dbReference>
<evidence type="ECO:0000313" key="3">
    <source>
        <dbReference type="Proteomes" id="UP000009309"/>
    </source>
</evidence>
<dbReference type="OrthoDB" id="384721at2"/>
<sequence length="421" mass="47498">MKAVAYLMIGLCTLIFGCREEYEAPVPYQFVSPPGAGRFTTSIRQAMEGVYAVTNGADRFGSQVALKWTYTLEGADTTFYLSIFAGQDAAFFNLEGRPDSDSLVVAGFWRKLVNTETGLVRFSVRTRRNGQIRNFSGVSRPGDTLMLDGTYGDNSVQPNRRLTLLYERPLNSTPYEILAHRAGGRTSDLLPTSENSLDMIKLASRLGATGIEIDVRYTKDGVPILYHDNKLNLRLIQKNGLIGAVEEYTYQQLSSHVRLINGEKIPTLEEALETVIANTTLRFVWLDTKYIGPMDKVQAIQQKYRQRAILARRDLRIVIGLPSTEAVESYRALASKENTPILCELDTAVTRSLNARIWAPRWTLGPQTEEVKAMQAENRTVFVWTLDEPQFIQQYINEGQFDGILSNYSTLVAYYHYTRQP</sequence>
<keyword evidence="3" id="KW-1185">Reference proteome</keyword>
<gene>
    <name evidence="2" type="ORF">BN8_06270</name>
</gene>
<dbReference type="PROSITE" id="PS51257">
    <property type="entry name" value="PROKAR_LIPOPROTEIN"/>
    <property type="match status" value="1"/>
</dbReference>
<dbReference type="Pfam" id="PF03009">
    <property type="entry name" value="GDPD"/>
    <property type="match status" value="1"/>
</dbReference>
<dbReference type="GO" id="GO:0008081">
    <property type="term" value="F:phosphoric diester hydrolase activity"/>
    <property type="evidence" value="ECO:0007669"/>
    <property type="project" value="InterPro"/>
</dbReference>
<dbReference type="PROSITE" id="PS51704">
    <property type="entry name" value="GP_PDE"/>
    <property type="match status" value="1"/>
</dbReference>
<evidence type="ECO:0000313" key="2">
    <source>
        <dbReference type="EMBL" id="CCH56880.1"/>
    </source>
</evidence>
<dbReference type="eggNOG" id="COG0584">
    <property type="taxonomic scope" value="Bacteria"/>
</dbReference>
<organism evidence="2 3">
    <name type="scientific">Fibrisoma limi BUZ 3</name>
    <dbReference type="NCBI Taxonomy" id="1185876"/>
    <lineage>
        <taxon>Bacteria</taxon>
        <taxon>Pseudomonadati</taxon>
        <taxon>Bacteroidota</taxon>
        <taxon>Cytophagia</taxon>
        <taxon>Cytophagales</taxon>
        <taxon>Spirosomataceae</taxon>
        <taxon>Fibrisoma</taxon>
    </lineage>
</organism>
<protein>
    <submittedName>
        <fullName evidence="2">Glycerophosphoryl diester phosphodiesterase</fullName>
    </submittedName>
</protein>
<dbReference type="EMBL" id="CAIT01000010">
    <property type="protein sequence ID" value="CCH56880.1"/>
    <property type="molecule type" value="Genomic_DNA"/>
</dbReference>
<dbReference type="InterPro" id="IPR017946">
    <property type="entry name" value="PLC-like_Pdiesterase_TIM-brl"/>
</dbReference>
<dbReference type="RefSeq" id="WP_009285441.1">
    <property type="nucleotide sequence ID" value="NZ_CAIT01000010.1"/>
</dbReference>
<reference evidence="2 3" key="1">
    <citation type="journal article" date="2012" name="J. Bacteriol.">
        <title>Genome Sequence of the Filamentous Bacterium Fibrisoma limi BUZ 3T.</title>
        <authorList>
            <person name="Filippini M."/>
            <person name="Qi W."/>
            <person name="Jaenicke S."/>
            <person name="Goesmann A."/>
            <person name="Smits T.H."/>
            <person name="Bagheri H.C."/>
        </authorList>
    </citation>
    <scope>NUCLEOTIDE SEQUENCE [LARGE SCALE GENOMIC DNA]</scope>
    <source>
        <strain evidence="3">BUZ 3T</strain>
    </source>
</reference>
<dbReference type="InterPro" id="IPR030395">
    <property type="entry name" value="GP_PDE_dom"/>
</dbReference>
<comment type="caution">
    <text evidence="2">The sequence shown here is derived from an EMBL/GenBank/DDBJ whole genome shotgun (WGS) entry which is preliminary data.</text>
</comment>
<dbReference type="Gene3D" id="3.20.20.190">
    <property type="entry name" value="Phosphatidylinositol (PI) phosphodiesterase"/>
    <property type="match status" value="1"/>
</dbReference>
<dbReference type="Proteomes" id="UP000009309">
    <property type="component" value="Unassembled WGS sequence"/>
</dbReference>
<dbReference type="AlphaFoldDB" id="I2GSK1"/>
<dbReference type="STRING" id="1185876.BN8_06270"/>
<dbReference type="PANTHER" id="PTHR43805:SF1">
    <property type="entry name" value="GP-PDE DOMAIN-CONTAINING PROTEIN"/>
    <property type="match status" value="1"/>
</dbReference>
<dbReference type="GO" id="GO:0006629">
    <property type="term" value="P:lipid metabolic process"/>
    <property type="evidence" value="ECO:0007669"/>
    <property type="project" value="InterPro"/>
</dbReference>
<feature type="domain" description="GP-PDE" evidence="1">
    <location>
        <begin position="175"/>
        <end position="416"/>
    </location>
</feature>
<dbReference type="PANTHER" id="PTHR43805">
    <property type="entry name" value="GLYCEROPHOSPHORYL DIESTER PHOSPHODIESTERASE"/>
    <property type="match status" value="1"/>
</dbReference>
<proteinExistence type="predicted"/>
<evidence type="ECO:0000259" key="1">
    <source>
        <dbReference type="PROSITE" id="PS51704"/>
    </source>
</evidence>